<proteinExistence type="predicted"/>
<organism evidence="1 2">
    <name type="scientific">Roseicyclus elongatus DSM 19469</name>
    <dbReference type="NCBI Taxonomy" id="1294273"/>
    <lineage>
        <taxon>Bacteria</taxon>
        <taxon>Pseudomonadati</taxon>
        <taxon>Pseudomonadota</taxon>
        <taxon>Alphaproteobacteria</taxon>
        <taxon>Rhodobacterales</taxon>
        <taxon>Roseobacteraceae</taxon>
        <taxon>Roseicyclus</taxon>
    </lineage>
</organism>
<keyword evidence="2" id="KW-1185">Reference proteome</keyword>
<evidence type="ECO:0000313" key="2">
    <source>
        <dbReference type="Proteomes" id="UP000019593"/>
    </source>
</evidence>
<dbReference type="KEGG" id="red:roselon_00581"/>
<reference evidence="1 2" key="1">
    <citation type="submission" date="2013-03" db="EMBL/GenBank/DDBJ databases">
        <authorList>
            <person name="Fiebig A."/>
            <person name="Goeker M."/>
            <person name="Klenk H.-P.P."/>
        </authorList>
    </citation>
    <scope>NUCLEOTIDE SEQUENCE [LARGE SCALE GENOMIC DNA]</scope>
    <source>
        <strain evidence="2">DSM 19469</strain>
    </source>
</reference>
<protein>
    <submittedName>
        <fullName evidence="1">Uncharacterized protein</fullName>
    </submittedName>
</protein>
<dbReference type="EMBL" id="CP004372">
    <property type="protein sequence ID" value="AHM03021.1"/>
    <property type="molecule type" value="Genomic_DNA"/>
</dbReference>
<gene>
    <name evidence="1" type="ORF">roselon_00581</name>
</gene>
<dbReference type="RefSeq" id="WP_025310913.1">
    <property type="nucleotide sequence ID" value="NZ_CP004372.1"/>
</dbReference>
<dbReference type="eggNOG" id="ENOG5032P1D">
    <property type="taxonomic scope" value="Bacteria"/>
</dbReference>
<dbReference type="AlphaFoldDB" id="W8S2R0"/>
<accession>W8S2R0</accession>
<sequence>MFWSLIATLLAGLAGAGIAMLLNRATGRRLPKWITPVFAGGFMLAATIGQEYGWFGSARATMGDVTVIQTREQQAWWQPWTYLRPFTRGFVAYDPAETVEIGADSGIYVVQMQVMERWQPAIVLPVLIDCGAGARAEITDEVSFSEDGTIAGAEWLTVAGDDPILSSVCGGEAADET</sequence>
<dbReference type="Proteomes" id="UP000019593">
    <property type="component" value="Chromosome"/>
</dbReference>
<dbReference type="STRING" id="1294273.roselon_00581"/>
<name>W8S2R0_9RHOB</name>
<dbReference type="HOGENOM" id="CLU_133118_0_0_5"/>
<evidence type="ECO:0000313" key="1">
    <source>
        <dbReference type="EMBL" id="AHM03021.1"/>
    </source>
</evidence>
<dbReference type="OrthoDB" id="8601734at2"/>